<evidence type="ECO:0000259" key="1">
    <source>
        <dbReference type="PROSITE" id="PS50835"/>
    </source>
</evidence>
<dbReference type="InterPro" id="IPR013151">
    <property type="entry name" value="Immunoglobulin_dom"/>
</dbReference>
<dbReference type="Pfam" id="PF00047">
    <property type="entry name" value="ig"/>
    <property type="match status" value="1"/>
</dbReference>
<organism evidence="2 3">
    <name type="scientific">Shearwaterpox virus</name>
    <dbReference type="NCBI Taxonomy" id="1974596"/>
    <lineage>
        <taxon>Viruses</taxon>
        <taxon>Varidnaviria</taxon>
        <taxon>Bamfordvirae</taxon>
        <taxon>Nucleocytoviricota</taxon>
        <taxon>Pokkesviricetes</taxon>
        <taxon>Chitovirales</taxon>
        <taxon>Poxviridae</taxon>
        <taxon>Chordopoxvirinae</taxon>
        <taxon>Avipoxvirus</taxon>
        <taxon>Avipoxvirus canarypox</taxon>
        <taxon>Canarypox virus</taxon>
    </lineage>
</organism>
<accession>A0A1V0QGX2</accession>
<dbReference type="InterPro" id="IPR003599">
    <property type="entry name" value="Ig_sub"/>
</dbReference>
<protein>
    <submittedName>
        <fullName evidence="2">SWPV1-143</fullName>
    </submittedName>
</protein>
<evidence type="ECO:0000313" key="2">
    <source>
        <dbReference type="EMBL" id="ARE67676.1"/>
    </source>
</evidence>
<dbReference type="Gene3D" id="2.60.40.10">
    <property type="entry name" value="Immunoglobulins"/>
    <property type="match status" value="2"/>
</dbReference>
<name>A0A1V0QGX2_CNPV</name>
<evidence type="ECO:0000313" key="3">
    <source>
        <dbReference type="Proteomes" id="UP000315116"/>
    </source>
</evidence>
<sequence length="345" mass="38886">MIGRIRFIYRNGVRRKELILLVLLDLINIANAFVLVNTPDSYLLVPRNSSINVTCTFTDDQGAGADAVSVSWSRENGNQDIKEGVDTNWNETSQSGETRLFISNITDDEQKYTCLVSVNGSADYKRIKVQSINNTHEKTLDNKVEVTPYMEEVKICNGPPLKLNCSFKFRDRCTQEVRVGWWEYNNDTQVWGKHLDGISWISNGWNGTGWLNISNPGTETTFMCVVTCGDVGNVGIRVMVPVPPQPRDGQKIKARHAQYPAVRNMSLMLVCNIDKDSYSESGWWFNGSNIGNSNKHTLDNKKNSIELLVQAAGGEDEGQYTCWVSKDGWWDAASLNVYITEEQYT</sequence>
<dbReference type="SUPFAM" id="SSF48726">
    <property type="entry name" value="Immunoglobulin"/>
    <property type="match status" value="2"/>
</dbReference>
<dbReference type="PROSITE" id="PS50835">
    <property type="entry name" value="IG_LIKE"/>
    <property type="match status" value="2"/>
</dbReference>
<dbReference type="Proteomes" id="UP000315116">
    <property type="component" value="Segment"/>
</dbReference>
<dbReference type="InterPro" id="IPR007110">
    <property type="entry name" value="Ig-like_dom"/>
</dbReference>
<dbReference type="SMART" id="SM00409">
    <property type="entry name" value="IG"/>
    <property type="match status" value="3"/>
</dbReference>
<dbReference type="InterPro" id="IPR036179">
    <property type="entry name" value="Ig-like_dom_sf"/>
</dbReference>
<dbReference type="EMBL" id="KX857216">
    <property type="protein sequence ID" value="ARE67676.1"/>
    <property type="molecule type" value="Genomic_DNA"/>
</dbReference>
<dbReference type="InterPro" id="IPR013098">
    <property type="entry name" value="Ig_I-set"/>
</dbReference>
<reference evidence="2 3" key="1">
    <citation type="journal article" date="2017" name="BMC Genomics">
        <title>Genomic characterization of two novel pathogenic avipoxviruses isolated from pacific shearwaters (Ardenna spp.).</title>
        <authorList>
            <person name="Sarker S."/>
            <person name="Das S."/>
            <person name="Lavers J.L."/>
            <person name="Hutton I."/>
            <person name="Helbig K."/>
            <person name="Imbery J."/>
            <person name="Upton C."/>
            <person name="Raidal S.R."/>
        </authorList>
    </citation>
    <scope>NUCLEOTIDE SEQUENCE [LARGE SCALE GENOMIC DNA]</scope>
    <source>
        <strain evidence="2 3">SWPV-1</strain>
    </source>
</reference>
<dbReference type="InterPro" id="IPR013783">
    <property type="entry name" value="Ig-like_fold"/>
</dbReference>
<dbReference type="Pfam" id="PF07679">
    <property type="entry name" value="I-set"/>
    <property type="match status" value="1"/>
</dbReference>
<proteinExistence type="predicted"/>
<feature type="domain" description="Ig-like" evidence="1">
    <location>
        <begin position="246"/>
        <end position="336"/>
    </location>
</feature>
<feature type="domain" description="Ig-like" evidence="1">
    <location>
        <begin position="48"/>
        <end position="128"/>
    </location>
</feature>
<gene>
    <name evidence="2" type="primary">SWPV1-143</name>
</gene>